<comment type="caution">
    <text evidence="1">The sequence shown here is derived from an EMBL/GenBank/DDBJ whole genome shotgun (WGS) entry which is preliminary data.</text>
</comment>
<sequence>MPEYVIKTGDRAAVIAGLRALADFMADNPEVLVPYRPSVGVCVNAAVTAARRAGAASAAELLGVPLEDLGEGYYSARREFGPVTYHVTAVPPKERQ</sequence>
<name>A0A4D4L4X7_STRVO</name>
<proteinExistence type="predicted"/>
<dbReference type="OrthoDB" id="3530961at2"/>
<evidence type="ECO:0000313" key="1">
    <source>
        <dbReference type="EMBL" id="GDY56661.1"/>
    </source>
</evidence>
<dbReference type="Proteomes" id="UP000301309">
    <property type="component" value="Unassembled WGS sequence"/>
</dbReference>
<protein>
    <submittedName>
        <fullName evidence="1">Uncharacterized protein</fullName>
    </submittedName>
</protein>
<dbReference type="RefSeq" id="WP_069866863.1">
    <property type="nucleotide sequence ID" value="NZ_BAAASO010000002.1"/>
</dbReference>
<dbReference type="EMBL" id="BJHW01000001">
    <property type="protein sequence ID" value="GDY56661.1"/>
    <property type="molecule type" value="Genomic_DNA"/>
</dbReference>
<evidence type="ECO:0000313" key="2">
    <source>
        <dbReference type="Proteomes" id="UP000301309"/>
    </source>
</evidence>
<dbReference type="AlphaFoldDB" id="A0A4D4L4X7"/>
<organism evidence="1 2">
    <name type="scientific">Streptomyces violaceusniger</name>
    <dbReference type="NCBI Taxonomy" id="68280"/>
    <lineage>
        <taxon>Bacteria</taxon>
        <taxon>Bacillati</taxon>
        <taxon>Actinomycetota</taxon>
        <taxon>Actinomycetes</taxon>
        <taxon>Kitasatosporales</taxon>
        <taxon>Streptomycetaceae</taxon>
        <taxon>Streptomyces</taxon>
        <taxon>Streptomyces violaceusniger group</taxon>
    </lineage>
</organism>
<reference evidence="1 2" key="1">
    <citation type="journal article" date="2020" name="Int. J. Syst. Evol. Microbiol.">
        <title>Reclassification of Streptomyces castelarensis and Streptomyces sporoclivatus as later heterotypic synonyms of Streptomyces antimycoticus.</title>
        <authorList>
            <person name="Komaki H."/>
            <person name="Tamura T."/>
        </authorList>
    </citation>
    <scope>NUCLEOTIDE SEQUENCE [LARGE SCALE GENOMIC DNA]</scope>
    <source>
        <strain evidence="1 2">NBRC 13459</strain>
    </source>
</reference>
<accession>A0A4D4L4X7</accession>
<keyword evidence="2" id="KW-1185">Reference proteome</keyword>
<gene>
    <name evidence="1" type="ORF">SVIO_072840</name>
</gene>